<organism evidence="1 2">
    <name type="scientific">Xenopus laevis</name>
    <name type="common">African clawed frog</name>
    <dbReference type="NCBI Taxonomy" id="8355"/>
    <lineage>
        <taxon>Eukaryota</taxon>
        <taxon>Metazoa</taxon>
        <taxon>Chordata</taxon>
        <taxon>Craniata</taxon>
        <taxon>Vertebrata</taxon>
        <taxon>Euteleostomi</taxon>
        <taxon>Amphibia</taxon>
        <taxon>Batrachia</taxon>
        <taxon>Anura</taxon>
        <taxon>Pipoidea</taxon>
        <taxon>Pipidae</taxon>
        <taxon>Xenopodinae</taxon>
        <taxon>Xenopus</taxon>
        <taxon>Xenopus</taxon>
    </lineage>
</organism>
<accession>A0A974DRJ5</accession>
<proteinExistence type="predicted"/>
<protein>
    <submittedName>
        <fullName evidence="1">Uncharacterized protein</fullName>
    </submittedName>
</protein>
<name>A0A974DRJ5_XENLA</name>
<reference evidence="2" key="1">
    <citation type="journal article" date="2016" name="Nature">
        <title>Genome evolution in the allotetraploid frog Xenopus laevis.</title>
        <authorList>
            <person name="Session A.M."/>
            <person name="Uno Y."/>
            <person name="Kwon T."/>
            <person name="Chapman J.A."/>
            <person name="Toyoda A."/>
            <person name="Takahashi S."/>
            <person name="Fukui A."/>
            <person name="Hikosaka A."/>
            <person name="Suzuki A."/>
            <person name="Kondo M."/>
            <person name="van Heeringen S.J."/>
            <person name="Quigley I."/>
            <person name="Heinz S."/>
            <person name="Ogino H."/>
            <person name="Ochi H."/>
            <person name="Hellsten U."/>
            <person name="Lyons J.B."/>
            <person name="Simakov O."/>
            <person name="Putnam N."/>
            <person name="Stites J."/>
            <person name="Kuroki Y."/>
            <person name="Tanaka T."/>
            <person name="Michiue T."/>
            <person name="Watanabe M."/>
            <person name="Bogdanovic O."/>
            <person name="Lister R."/>
            <person name="Georgiou G."/>
            <person name="Paranjpe S.S."/>
            <person name="van Kruijsbergen I."/>
            <person name="Shu S."/>
            <person name="Carlson J."/>
            <person name="Kinoshita T."/>
            <person name="Ohta Y."/>
            <person name="Mawaribuchi S."/>
            <person name="Jenkins J."/>
            <person name="Grimwood J."/>
            <person name="Schmutz J."/>
            <person name="Mitros T."/>
            <person name="Mozaffari S.V."/>
            <person name="Suzuki Y."/>
            <person name="Haramoto Y."/>
            <person name="Yamamoto T.S."/>
            <person name="Takagi C."/>
            <person name="Heald R."/>
            <person name="Miller K."/>
            <person name="Haudenschild C."/>
            <person name="Kitzman J."/>
            <person name="Nakayama T."/>
            <person name="Izutsu Y."/>
            <person name="Robert J."/>
            <person name="Fortriede J."/>
            <person name="Burns K."/>
            <person name="Lotay V."/>
            <person name="Karimi K."/>
            <person name="Yasuoka Y."/>
            <person name="Dichmann D.S."/>
            <person name="Flajnik M.F."/>
            <person name="Houston D.W."/>
            <person name="Shendure J."/>
            <person name="DuPasquier L."/>
            <person name="Vize P.D."/>
            <person name="Zorn A.M."/>
            <person name="Ito M."/>
            <person name="Marcotte E.M."/>
            <person name="Wallingford J.B."/>
            <person name="Ito Y."/>
            <person name="Asashima M."/>
            <person name="Ueno N."/>
            <person name="Matsuda Y."/>
            <person name="Veenstra G.J."/>
            <person name="Fujiyama A."/>
            <person name="Harland R.M."/>
            <person name="Taira M."/>
            <person name="Rokhsar D.S."/>
        </authorList>
    </citation>
    <scope>NUCLEOTIDE SEQUENCE [LARGE SCALE GENOMIC DNA]</scope>
    <source>
        <strain evidence="2">J</strain>
    </source>
</reference>
<evidence type="ECO:0000313" key="1">
    <source>
        <dbReference type="EMBL" id="OCT95876.1"/>
    </source>
</evidence>
<gene>
    <name evidence="1" type="ORF">XELAEV_18013566mg</name>
</gene>
<sequence>MIGYLHLNVNISYTYVNNLCSKSYNKIQLSIINTGCEVLQRSTTVILKHKKKLYIHRPIILPSTHIWVHMGP</sequence>
<evidence type="ECO:0000313" key="2">
    <source>
        <dbReference type="Proteomes" id="UP000694892"/>
    </source>
</evidence>
<dbReference type="Proteomes" id="UP000694892">
    <property type="component" value="Chromosome 2L"/>
</dbReference>
<dbReference type="AlphaFoldDB" id="A0A974DRJ5"/>
<dbReference type="EMBL" id="CM004468">
    <property type="protein sequence ID" value="OCT95876.1"/>
    <property type="molecule type" value="Genomic_DNA"/>
</dbReference>